<feature type="domain" description="Fe/B12 periplasmic-binding" evidence="2">
    <location>
        <begin position="39"/>
        <end position="277"/>
    </location>
</feature>
<protein>
    <submittedName>
        <fullName evidence="3">ABC transporter substrate-binding protein</fullName>
    </submittedName>
</protein>
<dbReference type="PANTHER" id="PTHR30535">
    <property type="entry name" value="VITAMIN B12-BINDING PROTEIN"/>
    <property type="match status" value="1"/>
</dbReference>
<evidence type="ECO:0000259" key="2">
    <source>
        <dbReference type="PROSITE" id="PS50983"/>
    </source>
</evidence>
<dbReference type="InterPro" id="IPR002491">
    <property type="entry name" value="ABC_transptr_periplasmic_BD"/>
</dbReference>
<dbReference type="PROSITE" id="PS50983">
    <property type="entry name" value="FE_B12_PBP"/>
    <property type="match status" value="1"/>
</dbReference>
<dbReference type="SUPFAM" id="SSF53807">
    <property type="entry name" value="Helical backbone' metal receptor"/>
    <property type="match status" value="1"/>
</dbReference>
<comment type="caution">
    <text evidence="3">The sequence shown here is derived from an EMBL/GenBank/DDBJ whole genome shotgun (WGS) entry which is preliminary data.</text>
</comment>
<dbReference type="InterPro" id="IPR050902">
    <property type="entry name" value="ABC_Transporter_SBP"/>
</dbReference>
<accession>A0ABT9JDW1</accession>
<dbReference type="Proteomes" id="UP001224997">
    <property type="component" value="Unassembled WGS sequence"/>
</dbReference>
<name>A0ABT9JDW1_9RHOB</name>
<keyword evidence="4" id="KW-1185">Reference proteome</keyword>
<dbReference type="EMBL" id="JAVAMQ010000011">
    <property type="protein sequence ID" value="MDP5308018.1"/>
    <property type="molecule type" value="Genomic_DNA"/>
</dbReference>
<evidence type="ECO:0000313" key="4">
    <source>
        <dbReference type="Proteomes" id="UP001224997"/>
    </source>
</evidence>
<sequence length="277" mass="29648">MRSSERLRRRLAAVLLGAAMLAGPALAEAPPQGAATPRRVVSMNLCTDQIAMLLAAPGQLVSVSDLARNPRMSAMADEARGFAANHGRAEEIYLLRPDLVIAGAFASGPTVALLRRLGLRVEVLEPAESIAAIRAEIVHVGALLGRHEAAADLLARFDRGVARSARREDRGRAALYYANGFTSGRDTLAGEILAQAGYRNIAADYGIATTTHLPMELLVMAQPDRLITGARWPGQSRGEALLEHPALARAAPRLAEVTDRDWVCGTPFILRAIEALR</sequence>
<organism evidence="3 4">
    <name type="scientific">Paracoccus spongiarum</name>
    <dbReference type="NCBI Taxonomy" id="3064387"/>
    <lineage>
        <taxon>Bacteria</taxon>
        <taxon>Pseudomonadati</taxon>
        <taxon>Pseudomonadota</taxon>
        <taxon>Alphaproteobacteria</taxon>
        <taxon>Rhodobacterales</taxon>
        <taxon>Paracoccaceae</taxon>
        <taxon>Paracoccus</taxon>
    </lineage>
</organism>
<evidence type="ECO:0000313" key="3">
    <source>
        <dbReference type="EMBL" id="MDP5308018.1"/>
    </source>
</evidence>
<gene>
    <name evidence="3" type="ORF">Q5Y72_13065</name>
</gene>
<evidence type="ECO:0000256" key="1">
    <source>
        <dbReference type="SAM" id="SignalP"/>
    </source>
</evidence>
<feature type="chain" id="PRO_5045370309" evidence="1">
    <location>
        <begin position="28"/>
        <end position="277"/>
    </location>
</feature>
<feature type="signal peptide" evidence="1">
    <location>
        <begin position="1"/>
        <end position="27"/>
    </location>
</feature>
<reference evidence="3 4" key="1">
    <citation type="submission" date="2023-08" db="EMBL/GenBank/DDBJ databases">
        <authorList>
            <person name="Park J.-S."/>
        </authorList>
    </citation>
    <scope>NUCLEOTIDE SEQUENCE [LARGE SCALE GENOMIC DNA]</scope>
    <source>
        <strain evidence="3 4">2205BS29-5</strain>
    </source>
</reference>
<dbReference type="Pfam" id="PF01497">
    <property type="entry name" value="Peripla_BP_2"/>
    <property type="match status" value="1"/>
</dbReference>
<dbReference type="PANTHER" id="PTHR30535:SF34">
    <property type="entry name" value="MOLYBDATE-BINDING PROTEIN MOLA"/>
    <property type="match status" value="1"/>
</dbReference>
<keyword evidence="1" id="KW-0732">Signal</keyword>
<proteinExistence type="predicted"/>
<dbReference type="Gene3D" id="3.40.50.1980">
    <property type="entry name" value="Nitrogenase molybdenum iron protein domain"/>
    <property type="match status" value="2"/>
</dbReference>